<comment type="caution">
    <text evidence="3">The sequence shown here is derived from an EMBL/GenBank/DDBJ whole genome shotgun (WGS) entry which is preliminary data.</text>
</comment>
<evidence type="ECO:0000313" key="3">
    <source>
        <dbReference type="EMBL" id="TMW84555.1"/>
    </source>
</evidence>
<accession>A0A6N2AQF4</accession>
<evidence type="ECO:0000256" key="2">
    <source>
        <dbReference type="SAM" id="SignalP"/>
    </source>
</evidence>
<reference evidence="3" key="1">
    <citation type="submission" date="2019-05" db="EMBL/GenBank/DDBJ databases">
        <title>The de novo reference genome and transcriptome assemblies of the wild tomato species Solanum chilense.</title>
        <authorList>
            <person name="Stam R."/>
            <person name="Nosenko T."/>
            <person name="Hoerger A.C."/>
            <person name="Stephan W."/>
            <person name="Seidel M.A."/>
            <person name="Kuhn J.M.M."/>
            <person name="Haberer G."/>
            <person name="Tellier A."/>
        </authorList>
    </citation>
    <scope>NUCLEOTIDE SEQUENCE</scope>
    <source>
        <tissue evidence="3">Mature leaves</tissue>
    </source>
</reference>
<organism evidence="3">
    <name type="scientific">Solanum chilense</name>
    <name type="common">Tomato</name>
    <name type="synonym">Lycopersicon chilense</name>
    <dbReference type="NCBI Taxonomy" id="4083"/>
    <lineage>
        <taxon>Eukaryota</taxon>
        <taxon>Viridiplantae</taxon>
        <taxon>Streptophyta</taxon>
        <taxon>Embryophyta</taxon>
        <taxon>Tracheophyta</taxon>
        <taxon>Spermatophyta</taxon>
        <taxon>Magnoliopsida</taxon>
        <taxon>eudicotyledons</taxon>
        <taxon>Gunneridae</taxon>
        <taxon>Pentapetalae</taxon>
        <taxon>asterids</taxon>
        <taxon>lamiids</taxon>
        <taxon>Solanales</taxon>
        <taxon>Solanaceae</taxon>
        <taxon>Solanoideae</taxon>
        <taxon>Solaneae</taxon>
        <taxon>Solanum</taxon>
        <taxon>Solanum subgen. Lycopersicon</taxon>
    </lineage>
</organism>
<gene>
    <name evidence="3" type="ORF">EJD97_024942</name>
</gene>
<evidence type="ECO:0008006" key="4">
    <source>
        <dbReference type="Google" id="ProtNLM"/>
    </source>
</evidence>
<dbReference type="PANTHER" id="PTHR48302:SF2">
    <property type="entry name" value="DUF1985 DOMAIN-CONTAINING PROTEIN"/>
    <property type="match status" value="1"/>
</dbReference>
<dbReference type="AlphaFoldDB" id="A0A6N2AQF4"/>
<protein>
    <recommendedName>
        <fullName evidence="4">DUF1985 domain-containing protein</fullName>
    </recommendedName>
</protein>
<dbReference type="PANTHER" id="PTHR48302">
    <property type="entry name" value="ULP1 PROTEASE FAMILY, C-TERMINAL CATALYTIC DOMAIN CONTAINING PROTEIN"/>
    <property type="match status" value="1"/>
</dbReference>
<feature type="signal peptide" evidence="2">
    <location>
        <begin position="1"/>
        <end position="21"/>
    </location>
</feature>
<name>A0A6N2AQF4_SOLCI</name>
<sequence length="246" mass="27745">MSILFFIHTFVLLSFSKLIDSLRQNFDVSKKLYRLYGLPYALNVWIYVCASQLNPEIAVKERNVIPRMCNWRVVSDKTKFEMLMSTIFQENACSNIFPTAEELEAFDLVEVEHAPPSSPPLLQLNEEDNFDNFSTKPSEQLLRRSSRVSDTSPPSPAERRKKVVIYTKKKVSELCQPDQSNMSPTPDVQVSILDLPPTSTADVHGSILDVSPNPIADVHGSADSEKVNYVIPDIEGLKGHLKNYVS</sequence>
<feature type="region of interest" description="Disordered" evidence="1">
    <location>
        <begin position="117"/>
        <end position="160"/>
    </location>
</feature>
<feature type="chain" id="PRO_5027022430" description="DUF1985 domain-containing protein" evidence="2">
    <location>
        <begin position="22"/>
        <end position="246"/>
    </location>
</feature>
<evidence type="ECO:0000256" key="1">
    <source>
        <dbReference type="SAM" id="MobiDB-lite"/>
    </source>
</evidence>
<keyword evidence="2" id="KW-0732">Signal</keyword>
<proteinExistence type="predicted"/>
<dbReference type="EMBL" id="RXGB01009138">
    <property type="protein sequence ID" value="TMW84555.1"/>
    <property type="molecule type" value="Genomic_DNA"/>
</dbReference>